<accession>A0A8X6LLK3</accession>
<dbReference type="Pfam" id="PF13481">
    <property type="entry name" value="AAA_25"/>
    <property type="match status" value="1"/>
</dbReference>
<reference evidence="1" key="1">
    <citation type="submission" date="2020-07" db="EMBL/GenBank/DDBJ databases">
        <title>Multicomponent nature underlies the extraordinary mechanical properties of spider dragline silk.</title>
        <authorList>
            <person name="Kono N."/>
            <person name="Nakamura H."/>
            <person name="Mori M."/>
            <person name="Yoshida Y."/>
            <person name="Ohtoshi R."/>
            <person name="Malay A.D."/>
            <person name="Moran D.A.P."/>
            <person name="Tomita M."/>
            <person name="Numata K."/>
            <person name="Arakawa K."/>
        </authorList>
    </citation>
    <scope>NUCLEOTIDE SEQUENCE</scope>
</reference>
<proteinExistence type="predicted"/>
<dbReference type="EMBL" id="BMAO01026721">
    <property type="protein sequence ID" value="GFR11889.1"/>
    <property type="molecule type" value="Genomic_DNA"/>
</dbReference>
<dbReference type="SUPFAM" id="SSF52540">
    <property type="entry name" value="P-loop containing nucleoside triphosphate hydrolases"/>
    <property type="match status" value="1"/>
</dbReference>
<dbReference type="AlphaFoldDB" id="A0A8X6LLK3"/>
<organism evidence="1 2">
    <name type="scientific">Trichonephila clavata</name>
    <name type="common">Joro spider</name>
    <name type="synonym">Nephila clavata</name>
    <dbReference type="NCBI Taxonomy" id="2740835"/>
    <lineage>
        <taxon>Eukaryota</taxon>
        <taxon>Metazoa</taxon>
        <taxon>Ecdysozoa</taxon>
        <taxon>Arthropoda</taxon>
        <taxon>Chelicerata</taxon>
        <taxon>Arachnida</taxon>
        <taxon>Araneae</taxon>
        <taxon>Araneomorphae</taxon>
        <taxon>Entelegynae</taxon>
        <taxon>Araneoidea</taxon>
        <taxon>Nephilidae</taxon>
        <taxon>Trichonephila</taxon>
    </lineage>
</organism>
<sequence length="246" mass="29152">MIKAIDFSKWNDLTQKKDLPKNTWLSTEEVILLKGKFKTGKSLFAQQLMTAVATGRNWFDEYFGKVKTYGIFCEDDEDKLKYRQFAINESYKLNIKSHDLINNVRLIPRRGENNLLMIFDNDKHIGQLTPYFEELLRDIQLFQPKLVVLDSAPDLFWGDEDNKFHFKQFMQNCCARIARQANCTVFLCKHDNSGEEEYSDKVWYLIKPEIITDERELYGYGIHCLRCYKDKIFHGVGDHQEIECRY</sequence>
<keyword evidence="2" id="KW-1185">Reference proteome</keyword>
<evidence type="ECO:0000313" key="2">
    <source>
        <dbReference type="Proteomes" id="UP000887116"/>
    </source>
</evidence>
<evidence type="ECO:0008006" key="3">
    <source>
        <dbReference type="Google" id="ProtNLM"/>
    </source>
</evidence>
<protein>
    <recommendedName>
        <fullName evidence="3">AAA domain-containing protein</fullName>
    </recommendedName>
</protein>
<comment type="caution">
    <text evidence="1">The sequence shown here is derived from an EMBL/GenBank/DDBJ whole genome shotgun (WGS) entry which is preliminary data.</text>
</comment>
<dbReference type="InterPro" id="IPR027417">
    <property type="entry name" value="P-loop_NTPase"/>
</dbReference>
<dbReference type="Proteomes" id="UP000887116">
    <property type="component" value="Unassembled WGS sequence"/>
</dbReference>
<dbReference type="Gene3D" id="3.40.50.300">
    <property type="entry name" value="P-loop containing nucleotide triphosphate hydrolases"/>
    <property type="match status" value="1"/>
</dbReference>
<dbReference type="OrthoDB" id="7331456at2759"/>
<name>A0A8X6LLK3_TRICU</name>
<evidence type="ECO:0000313" key="1">
    <source>
        <dbReference type="EMBL" id="GFR11889.1"/>
    </source>
</evidence>
<gene>
    <name evidence="1" type="primary">ASM33_07415</name>
    <name evidence="1" type="ORF">TNCT_218131</name>
</gene>